<evidence type="ECO:0000256" key="5">
    <source>
        <dbReference type="ARBA" id="ARBA00022723"/>
    </source>
</evidence>
<comment type="caution">
    <text evidence="10">The sequence shown here is derived from an EMBL/GenBank/DDBJ whole genome shotgun (WGS) entry which is preliminary data.</text>
</comment>
<evidence type="ECO:0000256" key="2">
    <source>
        <dbReference type="ARBA" id="ARBA00007265"/>
    </source>
</evidence>
<dbReference type="GO" id="GO:0000166">
    <property type="term" value="F:nucleotide binding"/>
    <property type="evidence" value="ECO:0007669"/>
    <property type="project" value="UniProtKB-KW"/>
</dbReference>
<protein>
    <submittedName>
        <fullName evidence="10">DHH family phosphoesterase</fullName>
    </submittedName>
</protein>
<dbReference type="GO" id="GO:0046872">
    <property type="term" value="F:metal ion binding"/>
    <property type="evidence" value="ECO:0007669"/>
    <property type="project" value="UniProtKB-KW"/>
</dbReference>
<dbReference type="PANTHER" id="PTHR47788">
    <property type="entry name" value="POLYA POLYMERASE"/>
    <property type="match status" value="1"/>
</dbReference>
<evidence type="ECO:0000256" key="3">
    <source>
        <dbReference type="ARBA" id="ARBA00022694"/>
    </source>
</evidence>
<organism evidence="10 11">
    <name type="scientific">Limnofasciculus baicalensis BBK-W-15</name>
    <dbReference type="NCBI Taxonomy" id="2699891"/>
    <lineage>
        <taxon>Bacteria</taxon>
        <taxon>Bacillati</taxon>
        <taxon>Cyanobacteriota</taxon>
        <taxon>Cyanophyceae</taxon>
        <taxon>Coleofasciculales</taxon>
        <taxon>Coleofasciculaceae</taxon>
        <taxon>Limnofasciculus</taxon>
        <taxon>Limnofasciculus baicalensis</taxon>
    </lineage>
</organism>
<evidence type="ECO:0000256" key="7">
    <source>
        <dbReference type="ARBA" id="ARBA00022842"/>
    </source>
</evidence>
<evidence type="ECO:0000313" key="10">
    <source>
        <dbReference type="EMBL" id="MCP2732483.1"/>
    </source>
</evidence>
<dbReference type="InterPro" id="IPR038763">
    <property type="entry name" value="DHH_sf"/>
</dbReference>
<dbReference type="InterPro" id="IPR052390">
    <property type="entry name" value="tRNA_nt/polyA_polymerase"/>
</dbReference>
<dbReference type="InterPro" id="IPR001667">
    <property type="entry name" value="DDH_dom"/>
</dbReference>
<dbReference type="Gene3D" id="3.90.1640.10">
    <property type="entry name" value="inorganic pyrophosphatase (n-terminal core)"/>
    <property type="match status" value="1"/>
</dbReference>
<keyword evidence="4" id="KW-0548">Nucleotidyltransferase</keyword>
<dbReference type="Pfam" id="PF01368">
    <property type="entry name" value="DHH"/>
    <property type="match status" value="1"/>
</dbReference>
<dbReference type="GO" id="GO:0008033">
    <property type="term" value="P:tRNA processing"/>
    <property type="evidence" value="ECO:0007669"/>
    <property type="project" value="UniProtKB-KW"/>
</dbReference>
<feature type="domain" description="DDH" evidence="9">
    <location>
        <begin position="3"/>
        <end position="146"/>
    </location>
</feature>
<proteinExistence type="inferred from homology"/>
<gene>
    <name evidence="10" type="ORF">NJ959_29045</name>
</gene>
<feature type="non-terminal residue" evidence="10">
    <location>
        <position position="265"/>
    </location>
</feature>
<dbReference type="GO" id="GO:0003723">
    <property type="term" value="F:RNA binding"/>
    <property type="evidence" value="ECO:0007669"/>
    <property type="project" value="UniProtKB-KW"/>
</dbReference>
<evidence type="ECO:0000256" key="6">
    <source>
        <dbReference type="ARBA" id="ARBA00022741"/>
    </source>
</evidence>
<comment type="similarity">
    <text evidence="2">Belongs to the tRNA nucleotidyltransferase/poly(A) polymerase family.</text>
</comment>
<dbReference type="PANTHER" id="PTHR47788:SF1">
    <property type="entry name" value="A-ADDING TRNA NUCLEOTIDYLTRANSFERASE"/>
    <property type="match status" value="1"/>
</dbReference>
<dbReference type="GO" id="GO:0016779">
    <property type="term" value="F:nucleotidyltransferase activity"/>
    <property type="evidence" value="ECO:0007669"/>
    <property type="project" value="UniProtKB-KW"/>
</dbReference>
<keyword evidence="6" id="KW-0547">Nucleotide-binding</keyword>
<accession>A0AAE3GZ48</accession>
<dbReference type="SUPFAM" id="SSF64182">
    <property type="entry name" value="DHH phosphoesterases"/>
    <property type="match status" value="1"/>
</dbReference>
<dbReference type="Proteomes" id="UP001204953">
    <property type="component" value="Unassembled WGS sequence"/>
</dbReference>
<evidence type="ECO:0000256" key="1">
    <source>
        <dbReference type="ARBA" id="ARBA00001946"/>
    </source>
</evidence>
<keyword evidence="4" id="KW-0808">Transferase</keyword>
<keyword evidence="3" id="KW-0819">tRNA processing</keyword>
<dbReference type="RefSeq" id="WP_254015193.1">
    <property type="nucleotide sequence ID" value="NZ_JAMZMM010000617.1"/>
</dbReference>
<sequence>MDIILCHIITDFDALGAAVGLTRLKPGAKIVLTGGAHPPVRDFLAFHRDEYHLIERRSVKVEEIGCVVVVDTQKRDRLGKAAEWLSLPHLKSIEIYDHHIDSQTDINPTYSQIEAVGATTTLIVEQLQQKAIQLTTAEATVMALGIHVDTGSLTFEATTPRDAAALAWLMAQGANVRQIRTYVDPGLSPQLQQLLTTALDNLHSQTHLGYTLSWVLLKTPDYVPGLSNLASRLVDLTESDALLLAVEYRGREGVGSREWGVGDKG</sequence>
<dbReference type="EMBL" id="JAMZMM010000617">
    <property type="protein sequence ID" value="MCP2732483.1"/>
    <property type="molecule type" value="Genomic_DNA"/>
</dbReference>
<evidence type="ECO:0000313" key="11">
    <source>
        <dbReference type="Proteomes" id="UP001204953"/>
    </source>
</evidence>
<keyword evidence="11" id="KW-1185">Reference proteome</keyword>
<keyword evidence="7" id="KW-0460">Magnesium</keyword>
<dbReference type="AlphaFoldDB" id="A0AAE3GZ48"/>
<evidence type="ECO:0000256" key="4">
    <source>
        <dbReference type="ARBA" id="ARBA00022695"/>
    </source>
</evidence>
<reference evidence="10" key="1">
    <citation type="submission" date="2022-06" db="EMBL/GenBank/DDBJ databases">
        <title>New cyanobacteria of genus Symplocastrum in benthos of Lake Baikal.</title>
        <authorList>
            <person name="Sorokovikova E."/>
            <person name="Tikhonova I."/>
            <person name="Krasnopeev A."/>
            <person name="Evseev P."/>
            <person name="Gladkikh A."/>
            <person name="Belykh O."/>
        </authorList>
    </citation>
    <scope>NUCLEOTIDE SEQUENCE</scope>
    <source>
        <strain evidence="10">BBK-W-15</strain>
    </source>
</reference>
<comment type="cofactor">
    <cofactor evidence="1">
        <name>Mg(2+)</name>
        <dbReference type="ChEBI" id="CHEBI:18420"/>
    </cofactor>
</comment>
<keyword evidence="5" id="KW-0479">Metal-binding</keyword>
<name>A0AAE3GZ48_9CYAN</name>
<evidence type="ECO:0000259" key="9">
    <source>
        <dbReference type="Pfam" id="PF01368"/>
    </source>
</evidence>
<keyword evidence="8" id="KW-0694">RNA-binding</keyword>
<evidence type="ECO:0000256" key="8">
    <source>
        <dbReference type="ARBA" id="ARBA00022884"/>
    </source>
</evidence>